<dbReference type="PATRIC" id="fig|1050174.4.peg.51"/>
<evidence type="ECO:0000313" key="1">
    <source>
        <dbReference type="EMBL" id="AKK01941.1"/>
    </source>
</evidence>
<evidence type="ECO:0000313" key="2">
    <source>
        <dbReference type="Proteomes" id="UP000035368"/>
    </source>
</evidence>
<gene>
    <name evidence="1" type="ORF">CEPID_00235</name>
</gene>
<dbReference type="Proteomes" id="UP000035368">
    <property type="component" value="Chromosome"/>
</dbReference>
<proteinExistence type="predicted"/>
<name>A0A0G3GL23_9CORY</name>
<reference evidence="1 2" key="1">
    <citation type="submission" date="2015-05" db="EMBL/GenBank/DDBJ databases">
        <title>Complete genome sequence of Corynebacterium epidermidicanis DSM 45586, isolated from the skin of a dog suffering from pruritus.</title>
        <authorList>
            <person name="Ruckert C."/>
            <person name="Albersmeier A."/>
            <person name="Winkler A."/>
            <person name="Tauch A."/>
        </authorList>
    </citation>
    <scope>NUCLEOTIDE SEQUENCE [LARGE SCALE GENOMIC DNA]</scope>
    <source>
        <strain evidence="1 2">DSM 45586</strain>
    </source>
</reference>
<organism evidence="1 2">
    <name type="scientific">Corynebacterium epidermidicanis</name>
    <dbReference type="NCBI Taxonomy" id="1050174"/>
    <lineage>
        <taxon>Bacteria</taxon>
        <taxon>Bacillati</taxon>
        <taxon>Actinomycetota</taxon>
        <taxon>Actinomycetes</taxon>
        <taxon>Mycobacteriales</taxon>
        <taxon>Corynebacteriaceae</taxon>
        <taxon>Corynebacterium</taxon>
    </lineage>
</organism>
<accession>A0A0G3GL23</accession>
<sequence>MLGAGTTILEKLVLDLSLAKLIEDATGVILVEGETVIGFFENPFFDSTIPPHD</sequence>
<keyword evidence="2" id="KW-1185">Reference proteome</keyword>
<dbReference type="RefSeq" id="WP_158407997.1">
    <property type="nucleotide sequence ID" value="NZ_CP011541.1"/>
</dbReference>
<protein>
    <submittedName>
        <fullName evidence="1">Uncharacterized protein</fullName>
    </submittedName>
</protein>
<dbReference type="AlphaFoldDB" id="A0A0G3GL23"/>
<dbReference type="EMBL" id="CP011541">
    <property type="protein sequence ID" value="AKK01941.1"/>
    <property type="molecule type" value="Genomic_DNA"/>
</dbReference>
<dbReference type="KEGG" id="cei:CEPID_00235"/>